<name>A0A7X0JVT7_9GAMM</name>
<gene>
    <name evidence="5" type="ORF">HNR48_003496</name>
</gene>
<proteinExistence type="predicted"/>
<dbReference type="InterPro" id="IPR050955">
    <property type="entry name" value="Plant_Biomass_Hydrol_Est"/>
</dbReference>
<dbReference type="PANTHER" id="PTHR43037">
    <property type="entry name" value="UNNAMED PRODUCT-RELATED"/>
    <property type="match status" value="1"/>
</dbReference>
<evidence type="ECO:0000256" key="3">
    <source>
        <dbReference type="SAM" id="SignalP"/>
    </source>
</evidence>
<dbReference type="InParanoid" id="A0A7X0JVT7"/>
<protein>
    <submittedName>
        <fullName evidence="5">Putative esterase</fullName>
    </submittedName>
</protein>
<dbReference type="GO" id="GO:0016787">
    <property type="term" value="F:hydrolase activity"/>
    <property type="evidence" value="ECO:0007669"/>
    <property type="project" value="InterPro"/>
</dbReference>
<dbReference type="SUPFAM" id="SSF53474">
    <property type="entry name" value="alpha/beta-Hydrolases"/>
    <property type="match status" value="1"/>
</dbReference>
<evidence type="ECO:0000313" key="5">
    <source>
        <dbReference type="EMBL" id="MBB6523194.1"/>
    </source>
</evidence>
<reference evidence="5 6" key="1">
    <citation type="submission" date="2020-08" db="EMBL/GenBank/DDBJ databases">
        <title>Genomic Encyclopedia of Type Strains, Phase IV (KMG-IV): sequencing the most valuable type-strain genomes for metagenomic binning, comparative biology and taxonomic classification.</title>
        <authorList>
            <person name="Goeker M."/>
        </authorList>
    </citation>
    <scope>NUCLEOTIDE SEQUENCE [LARGE SCALE GENOMIC DNA]</scope>
    <source>
        <strain evidence="5 6">DSM 22368</strain>
    </source>
</reference>
<organism evidence="5 6">
    <name type="scientific">Pseudoteredinibacter isoporae</name>
    <dbReference type="NCBI Taxonomy" id="570281"/>
    <lineage>
        <taxon>Bacteria</taxon>
        <taxon>Pseudomonadati</taxon>
        <taxon>Pseudomonadota</taxon>
        <taxon>Gammaproteobacteria</taxon>
        <taxon>Cellvibrionales</taxon>
        <taxon>Cellvibrionaceae</taxon>
        <taxon>Pseudoteredinibacter</taxon>
    </lineage>
</organism>
<dbReference type="PANTHER" id="PTHR43037:SF1">
    <property type="entry name" value="BLL1128 PROTEIN"/>
    <property type="match status" value="1"/>
</dbReference>
<dbReference type="InterPro" id="IPR003140">
    <property type="entry name" value="PLipase/COase/thioEstase"/>
</dbReference>
<dbReference type="SUPFAM" id="SSF49344">
    <property type="entry name" value="CBD9-like"/>
    <property type="match status" value="1"/>
</dbReference>
<evidence type="ECO:0000313" key="6">
    <source>
        <dbReference type="Proteomes" id="UP000528457"/>
    </source>
</evidence>
<dbReference type="Gene3D" id="3.40.50.1820">
    <property type="entry name" value="alpha/beta hydrolase"/>
    <property type="match status" value="1"/>
</dbReference>
<keyword evidence="6" id="KW-1185">Reference proteome</keyword>
<dbReference type="RefSeq" id="WP_166843702.1">
    <property type="nucleotide sequence ID" value="NZ_JAAONY010000003.1"/>
</dbReference>
<dbReference type="Proteomes" id="UP000528457">
    <property type="component" value="Unassembled WGS sequence"/>
</dbReference>
<evidence type="ECO:0000256" key="1">
    <source>
        <dbReference type="ARBA" id="ARBA00022729"/>
    </source>
</evidence>
<feature type="domain" description="Phospholipase/carboxylesterase/thioesterase" evidence="4">
    <location>
        <begin position="508"/>
        <end position="625"/>
    </location>
</feature>
<feature type="chain" id="PRO_5031156055" evidence="3">
    <location>
        <begin position="21"/>
        <end position="645"/>
    </location>
</feature>
<evidence type="ECO:0000256" key="2">
    <source>
        <dbReference type="SAM" id="MobiDB-lite"/>
    </source>
</evidence>
<dbReference type="AlphaFoldDB" id="A0A7X0JVT7"/>
<dbReference type="Pfam" id="PF02230">
    <property type="entry name" value="Abhydrolase_2"/>
    <property type="match status" value="1"/>
</dbReference>
<dbReference type="InterPro" id="IPR029058">
    <property type="entry name" value="AB_hydrolase_fold"/>
</dbReference>
<evidence type="ECO:0000259" key="4">
    <source>
        <dbReference type="Pfam" id="PF02230"/>
    </source>
</evidence>
<sequence>MISLVTRALLFCAISLHLNAEQLPLIMERPFIDGKRDPFLQSIAPSKFTKIYTFDNEYSDDNINAQYTLAIHKEGLYVLIETNAQSLSYHKRGFLYGDGFKVMVGKANPFGRSKEYIELSYSPTNLKKDKKQEQYISSYNGSSLGKKLSSGASIAASETDSGTSFEAFIPWNDIHPYHPSTNRHVGINLYFAKGMKSLQGQYVTKGFAIKPDEGFWDEAITSRSLKSYKTEQTAQFRSTFSNSFYFDHHTVISGQSLMIRFPFKQSQKPKVFQILSQGGAQNTSQNTSPDTPQDNARNETYNGQPVYTFSGTPDPAGSVAFNTAAIPAGTYILRTRDRPGNFEQAFTVLPSTRLEPLLREVMENKSLSKGLEDTFRFQIKTIEDEILALKPYEPADHLQQKILKTASNIRSALSGKAVFSDGQKVYRRAFQSMLDGSLQPYSIKLPAHYSPSKQYPLLVFLHGSGQDEQRLLEKQRGNGEFIELAPLGRDQLNAYAFKHSKIDIDEAIADASRHYSIDNNKIVIGGFSMGGYGALKIFSESPDKYKGLAIFAGHPNLANLWLDSDQFPDFSKADSLSIFRDVPVFIYHGTADPALSYAPMQQLSLLLAEQGAHVSTSFVKGRGHLYQDENSHLKYSNWLLRVLKH</sequence>
<feature type="region of interest" description="Disordered" evidence="2">
    <location>
        <begin position="279"/>
        <end position="301"/>
    </location>
</feature>
<accession>A0A7X0JVT7</accession>
<dbReference type="Gene3D" id="2.60.40.1190">
    <property type="match status" value="1"/>
</dbReference>
<feature type="signal peptide" evidence="3">
    <location>
        <begin position="1"/>
        <end position="20"/>
    </location>
</feature>
<keyword evidence="1 3" id="KW-0732">Signal</keyword>
<dbReference type="EMBL" id="JACHHT010000003">
    <property type="protein sequence ID" value="MBB6523194.1"/>
    <property type="molecule type" value="Genomic_DNA"/>
</dbReference>
<comment type="caution">
    <text evidence="5">The sequence shown here is derived from an EMBL/GenBank/DDBJ whole genome shotgun (WGS) entry which is preliminary data.</text>
</comment>